<proteinExistence type="inferred from homology"/>
<dbReference type="InterPro" id="IPR036640">
    <property type="entry name" value="ABC1_TM_sf"/>
</dbReference>
<dbReference type="GeneID" id="66079405"/>
<feature type="transmembrane region" description="Helical" evidence="10">
    <location>
        <begin position="1031"/>
        <end position="1050"/>
    </location>
</feature>
<evidence type="ECO:0008006" key="15">
    <source>
        <dbReference type="Google" id="ProtNLM"/>
    </source>
</evidence>
<dbReference type="PANTHER" id="PTHR24223">
    <property type="entry name" value="ATP-BINDING CASSETTE SUB-FAMILY C"/>
    <property type="match status" value="1"/>
</dbReference>
<feature type="domain" description="ABC transporter" evidence="11">
    <location>
        <begin position="518"/>
        <end position="746"/>
    </location>
</feature>
<feature type="transmembrane region" description="Helical" evidence="10">
    <location>
        <begin position="947"/>
        <end position="965"/>
    </location>
</feature>
<dbReference type="SUPFAM" id="SSF90123">
    <property type="entry name" value="ABC transporter transmembrane region"/>
    <property type="match status" value="2"/>
</dbReference>
<evidence type="ECO:0000256" key="9">
    <source>
        <dbReference type="SAM" id="MobiDB-lite"/>
    </source>
</evidence>
<evidence type="ECO:0000313" key="13">
    <source>
        <dbReference type="EMBL" id="KAG7091280.1"/>
    </source>
</evidence>
<sequence length="1387" mass="153398">MWNPFRPKPAPPGFGSGKQIPERKAFFLSQIFFIWLDPLLKVGFSRPLEQEDLWELPPDRLTTALTDQVEAAFYARCPPEQRPLAFRGKTLDSDSDKGVKEEEITEESTHDGKYDASVTKALYSVFFGRWWFAGLLQLCGDTLKTTTPLVNKVLLTWLTESYVFYRTTEEERTAFGISAQPRGVGFGVGLAFAIFAMQEVASLFTNHQQQIAMSIGLYTRASMIGTMFRKSLRLSGKSRAEHTTGKIMTMISTDATRLDHFAIYGHSLWIAPIQIIIGIALLIANLGYSALVGLGVLIFGMPIQGIFAYIMMQQRQKGVKITDARVRLTTEVLQGIRLLKFYGWEDFYVNQISKLRKGELDTIRKSAIAQSGLVACISFIPLVASILSFITYSLSGHDLNVATIFTALQFFNIIRTPLIMLPLILSGLAEFIVAVQRISAFLTAEELAEPPTVDYESKDAIRVENANFTWDAVVGLEEKLDKKDKEKESKSAKTDKKKAKKSRKAKGNDAEESSGLPTTTDNITASDALQGDAHAQEPFQLKNINMSVPKGSFVAIVGQIGSGKSSILNALIGEMKKTKGQVTFGGTVAYVSQTPWIKNATVRENITDGTVDETRLNHIIKACSLERDIDSLPRGLDTDIGEKGINLSGGQKARVSLARTAYAQSDIVLLDDPLSAVDSYVGKELLENCLLNGPLANRTRVLVTHALHVLDKTDYIYVVEEGILVEEGSYQHLLDNGPIFSRLINEYGQQDSAGTKTGRVKQTTLDTILKDPKDNKLAEALMQEEERMTGSVTWATYTRYIRHAGSILWAPIILALLALSQASEVGNNLTLGFWTSMSIKGFDNGQYMGLYSGFGAGQAVFTFIVSYIVAIQGVNASYSMFTKALRNVLRSPVSFFDTTPMGRILSRLSKDQDTLDTALPMNLMTFLFIVAAVFGTVGLVFYTIPLLGIMFAPTIVVYYVMSVFYRRTSVEIKRLDSLARSAFYSSYSETLTGLATVRAYKHQAKALKDAEQKLDRENRAYYLTVTMQRWLAVRLDVFSNILLLGIALGASDNRTTLNPAKVGVVLTYALSITEIFSHMITTFASNEQNMNAAERLLVYTTLPSEKDEKEIEPPASWPSKGSITFVNVDFMYRDGLPLVLKNVSFHIRSGEKIGVVGRTGAGKSSIIQALFRISEVKGGSIEVDGVNINSVSLQRLRTGMALVPQDTTLFLGSLRENLDPLHTRTDAELISAMRRSWLLPSDRSGDQAGDTRFTLDSTVGDEGTNFSAGEKQLIALCRALVRQSNILVLDEATSSVDVETDTKLQQTIQNEFASSTILCVAHRLNTIAHYDRVLVVDDGKVAEFDKVLTLFDNEGSIFRSLCDEANLGREDIVRIREAHSQHHSHTS</sequence>
<dbReference type="CDD" id="cd03244">
    <property type="entry name" value="ABCC_MRP_domain2"/>
    <property type="match status" value="1"/>
</dbReference>
<dbReference type="SUPFAM" id="SSF52540">
    <property type="entry name" value="P-loop containing nucleoside triphosphate hydrolases"/>
    <property type="match status" value="2"/>
</dbReference>
<dbReference type="PROSITE" id="PS00211">
    <property type="entry name" value="ABC_TRANSPORTER_1"/>
    <property type="match status" value="2"/>
</dbReference>
<feature type="compositionally biased region" description="Basic and acidic residues" evidence="9">
    <location>
        <begin position="484"/>
        <end position="494"/>
    </location>
</feature>
<evidence type="ECO:0000256" key="8">
    <source>
        <dbReference type="ARBA" id="ARBA00023136"/>
    </source>
</evidence>
<name>A0A9P7URN4_9AGAR</name>
<dbReference type="GO" id="GO:0140359">
    <property type="term" value="F:ABC-type transporter activity"/>
    <property type="evidence" value="ECO:0007669"/>
    <property type="project" value="InterPro"/>
</dbReference>
<dbReference type="SMART" id="SM00382">
    <property type="entry name" value="AAA"/>
    <property type="match status" value="2"/>
</dbReference>
<organism evidence="13 14">
    <name type="scientific">Marasmius oreades</name>
    <name type="common">fairy-ring Marasmius</name>
    <dbReference type="NCBI Taxonomy" id="181124"/>
    <lineage>
        <taxon>Eukaryota</taxon>
        <taxon>Fungi</taxon>
        <taxon>Dikarya</taxon>
        <taxon>Basidiomycota</taxon>
        <taxon>Agaricomycotina</taxon>
        <taxon>Agaricomycetes</taxon>
        <taxon>Agaricomycetidae</taxon>
        <taxon>Agaricales</taxon>
        <taxon>Marasmiineae</taxon>
        <taxon>Marasmiaceae</taxon>
        <taxon>Marasmius</taxon>
    </lineage>
</organism>
<dbReference type="Proteomes" id="UP001049176">
    <property type="component" value="Chromosome 6"/>
</dbReference>
<feature type="transmembrane region" description="Helical" evidence="10">
    <location>
        <begin position="414"/>
        <end position="435"/>
    </location>
</feature>
<dbReference type="Pfam" id="PF00664">
    <property type="entry name" value="ABC_membrane"/>
    <property type="match status" value="2"/>
</dbReference>
<feature type="domain" description="ABC transmembrane type-1" evidence="12">
    <location>
        <begin position="131"/>
        <end position="430"/>
    </location>
</feature>
<evidence type="ECO:0000256" key="5">
    <source>
        <dbReference type="ARBA" id="ARBA00022741"/>
    </source>
</evidence>
<dbReference type="CDD" id="cd18597">
    <property type="entry name" value="ABC_6TM_YOR1_D1_like"/>
    <property type="match status" value="1"/>
</dbReference>
<keyword evidence="5" id="KW-0547">Nucleotide-binding</keyword>
<feature type="domain" description="ABC transmembrane type-1" evidence="12">
    <location>
        <begin position="812"/>
        <end position="1085"/>
    </location>
</feature>
<dbReference type="FunFam" id="3.40.50.300:FF:000565">
    <property type="entry name" value="ABC bile acid transporter"/>
    <property type="match status" value="1"/>
</dbReference>
<feature type="region of interest" description="Disordered" evidence="9">
    <location>
        <begin position="484"/>
        <end position="524"/>
    </location>
</feature>
<evidence type="ECO:0000256" key="4">
    <source>
        <dbReference type="ARBA" id="ARBA00022692"/>
    </source>
</evidence>
<dbReference type="InterPro" id="IPR027417">
    <property type="entry name" value="P-loop_NTPase"/>
</dbReference>
<dbReference type="FunFam" id="1.20.1560.10:FF:000082">
    <property type="entry name" value="ABC transporter, multidrug resistance associated protein"/>
    <property type="match status" value="1"/>
</dbReference>
<dbReference type="InterPro" id="IPR003439">
    <property type="entry name" value="ABC_transporter-like_ATP-bd"/>
</dbReference>
<evidence type="ECO:0000256" key="3">
    <source>
        <dbReference type="ARBA" id="ARBA00022448"/>
    </source>
</evidence>
<comment type="subcellular location">
    <subcellularLocation>
        <location evidence="1">Membrane</location>
        <topology evidence="1">Multi-pass membrane protein</topology>
    </subcellularLocation>
</comment>
<dbReference type="InterPro" id="IPR050173">
    <property type="entry name" value="ABC_transporter_C-like"/>
</dbReference>
<feature type="transmembrane region" description="Helical" evidence="10">
    <location>
        <begin position="807"/>
        <end position="826"/>
    </location>
</feature>
<gene>
    <name evidence="13" type="ORF">E1B28_010329</name>
</gene>
<dbReference type="CDD" id="cd03250">
    <property type="entry name" value="ABCC_MRP_domain1"/>
    <property type="match status" value="1"/>
</dbReference>
<dbReference type="GO" id="GO:0016887">
    <property type="term" value="F:ATP hydrolysis activity"/>
    <property type="evidence" value="ECO:0007669"/>
    <property type="project" value="InterPro"/>
</dbReference>
<dbReference type="Gene3D" id="1.20.1560.10">
    <property type="entry name" value="ABC transporter type 1, transmembrane domain"/>
    <property type="match status" value="2"/>
</dbReference>
<feature type="transmembrane region" description="Helical" evidence="10">
    <location>
        <begin position="261"/>
        <end position="284"/>
    </location>
</feature>
<dbReference type="FunFam" id="1.20.1560.10:FF:000010">
    <property type="entry name" value="Multidrug resistance-associated ABC transporter"/>
    <property type="match status" value="1"/>
</dbReference>
<feature type="transmembrane region" description="Helical" evidence="10">
    <location>
        <begin position="846"/>
        <end position="870"/>
    </location>
</feature>
<accession>A0A9P7URN4</accession>
<dbReference type="RefSeq" id="XP_043007750.1">
    <property type="nucleotide sequence ID" value="XM_043155285.1"/>
</dbReference>
<feature type="domain" description="ABC transporter" evidence="11">
    <location>
        <begin position="1123"/>
        <end position="1363"/>
    </location>
</feature>
<dbReference type="GO" id="GO:0005524">
    <property type="term" value="F:ATP binding"/>
    <property type="evidence" value="ECO:0007669"/>
    <property type="project" value="UniProtKB-KW"/>
</dbReference>
<keyword evidence="6" id="KW-0067">ATP-binding</keyword>
<evidence type="ECO:0000256" key="1">
    <source>
        <dbReference type="ARBA" id="ARBA00004141"/>
    </source>
</evidence>
<feature type="transmembrane region" description="Helical" evidence="10">
    <location>
        <begin position="184"/>
        <end position="204"/>
    </location>
</feature>
<comment type="caution">
    <text evidence="13">The sequence shown here is derived from an EMBL/GenBank/DDBJ whole genome shotgun (WGS) entry which is preliminary data.</text>
</comment>
<dbReference type="PROSITE" id="PS50893">
    <property type="entry name" value="ABC_TRANSPORTER_2"/>
    <property type="match status" value="2"/>
</dbReference>
<evidence type="ECO:0000256" key="6">
    <source>
        <dbReference type="ARBA" id="ARBA00022840"/>
    </source>
</evidence>
<keyword evidence="3" id="KW-0813">Transport</keyword>
<feature type="compositionally biased region" description="Basic and acidic residues" evidence="9">
    <location>
        <begin position="89"/>
        <end position="110"/>
    </location>
</feature>
<dbReference type="Pfam" id="PF00005">
    <property type="entry name" value="ABC_tran"/>
    <property type="match status" value="2"/>
</dbReference>
<evidence type="ECO:0000313" key="14">
    <source>
        <dbReference type="Proteomes" id="UP001049176"/>
    </source>
</evidence>
<comment type="similarity">
    <text evidence="2">Belongs to the ABC transporter superfamily. ABCC family. Conjugate transporter (TC 3.A.1.208) subfamily.</text>
</comment>
<evidence type="ECO:0000256" key="2">
    <source>
        <dbReference type="ARBA" id="ARBA00009726"/>
    </source>
</evidence>
<feature type="transmembrane region" description="Helical" evidence="10">
    <location>
        <begin position="290"/>
        <end position="310"/>
    </location>
</feature>
<evidence type="ECO:0000259" key="11">
    <source>
        <dbReference type="PROSITE" id="PS50893"/>
    </source>
</evidence>
<feature type="compositionally biased region" description="Basic residues" evidence="9">
    <location>
        <begin position="495"/>
        <end position="505"/>
    </location>
</feature>
<dbReference type="InterPro" id="IPR017871">
    <property type="entry name" value="ABC_transporter-like_CS"/>
</dbReference>
<dbReference type="Gene3D" id="3.40.50.300">
    <property type="entry name" value="P-loop containing nucleotide triphosphate hydrolases"/>
    <property type="match status" value="2"/>
</dbReference>
<dbReference type="PANTHER" id="PTHR24223:SF456">
    <property type="entry name" value="MULTIDRUG RESISTANCE-ASSOCIATED PROTEIN LETHAL(2)03659"/>
    <property type="match status" value="1"/>
</dbReference>
<keyword evidence="7 10" id="KW-1133">Transmembrane helix</keyword>
<feature type="compositionally biased region" description="Polar residues" evidence="9">
    <location>
        <begin position="515"/>
        <end position="524"/>
    </location>
</feature>
<dbReference type="EMBL" id="CM032186">
    <property type="protein sequence ID" value="KAG7091280.1"/>
    <property type="molecule type" value="Genomic_DNA"/>
</dbReference>
<dbReference type="InterPro" id="IPR003593">
    <property type="entry name" value="AAA+_ATPase"/>
</dbReference>
<evidence type="ECO:0000256" key="10">
    <source>
        <dbReference type="SAM" id="Phobius"/>
    </source>
</evidence>
<keyword evidence="14" id="KW-1185">Reference proteome</keyword>
<dbReference type="KEGG" id="more:E1B28_010329"/>
<dbReference type="InterPro" id="IPR011527">
    <property type="entry name" value="ABC1_TM_dom"/>
</dbReference>
<dbReference type="FunFam" id="3.40.50.300:FF:000997">
    <property type="entry name" value="Multidrug resistance-associated protein 1"/>
    <property type="match status" value="1"/>
</dbReference>
<protein>
    <recommendedName>
        <fullName evidence="15">Multidrug resistance-associated ABC transporter</fullName>
    </recommendedName>
</protein>
<dbReference type="GO" id="GO:0016020">
    <property type="term" value="C:membrane"/>
    <property type="evidence" value="ECO:0007669"/>
    <property type="project" value="UniProtKB-SubCell"/>
</dbReference>
<dbReference type="CDD" id="cd18606">
    <property type="entry name" value="ABC_6TM_YOR1_D2_like"/>
    <property type="match status" value="1"/>
</dbReference>
<reference evidence="13" key="1">
    <citation type="journal article" date="2021" name="Genome Biol. Evol.">
        <title>The assembled and annotated genome of the fairy-ring fungus Marasmius oreades.</title>
        <authorList>
            <person name="Hiltunen M."/>
            <person name="Ament-Velasquez S.L."/>
            <person name="Johannesson H."/>
        </authorList>
    </citation>
    <scope>NUCLEOTIDE SEQUENCE</scope>
    <source>
        <strain evidence="13">03SP1</strain>
    </source>
</reference>
<feature type="transmembrane region" description="Helical" evidence="10">
    <location>
        <begin position="919"/>
        <end position="941"/>
    </location>
</feature>
<evidence type="ECO:0000256" key="7">
    <source>
        <dbReference type="ARBA" id="ARBA00022989"/>
    </source>
</evidence>
<dbReference type="OrthoDB" id="6500128at2759"/>
<feature type="transmembrane region" description="Helical" evidence="10">
    <location>
        <begin position="373"/>
        <end position="394"/>
    </location>
</feature>
<evidence type="ECO:0000259" key="12">
    <source>
        <dbReference type="PROSITE" id="PS50929"/>
    </source>
</evidence>
<feature type="region of interest" description="Disordered" evidence="9">
    <location>
        <begin position="86"/>
        <end position="110"/>
    </location>
</feature>
<keyword evidence="4 10" id="KW-0812">Transmembrane</keyword>
<keyword evidence="8 10" id="KW-0472">Membrane</keyword>
<dbReference type="PROSITE" id="PS50929">
    <property type="entry name" value="ABC_TM1F"/>
    <property type="match status" value="2"/>
</dbReference>